<dbReference type="RefSeq" id="WP_104643869.1">
    <property type="nucleotide sequence ID" value="NZ_AQGW01000025.1"/>
</dbReference>
<dbReference type="InterPro" id="IPR036170">
    <property type="entry name" value="YezG-like_sf"/>
</dbReference>
<reference evidence="2 3" key="2">
    <citation type="submission" date="2017-11" db="EMBL/GenBank/DDBJ databases">
        <authorList>
            <person name="Han C.G."/>
        </authorList>
    </citation>
    <scope>NUCLEOTIDE SEQUENCE [LARGE SCALE GENOMIC DNA]</scope>
    <source>
        <strain evidence="3">ATCC 43555</strain>
        <strain evidence="2">ATCC43555</strain>
    </source>
</reference>
<dbReference type="EMBL" id="LT965929">
    <property type="protein sequence ID" value="SOU42734.1"/>
    <property type="molecule type" value="Genomic_DNA"/>
</dbReference>
<protein>
    <submittedName>
        <fullName evidence="2">Uncharacterized protein</fullName>
    </submittedName>
</protein>
<proteinExistence type="predicted"/>
<dbReference type="EMBL" id="AQGW01000025">
    <property type="protein sequence ID" value="MBE0384349.1"/>
    <property type="molecule type" value="Genomic_DNA"/>
</dbReference>
<dbReference type="Proteomes" id="UP000615003">
    <property type="component" value="Unassembled WGS sequence"/>
</dbReference>
<evidence type="ECO:0000313" key="1">
    <source>
        <dbReference type="EMBL" id="MBE0384349.1"/>
    </source>
</evidence>
<dbReference type="Gene3D" id="3.30.500.20">
    <property type="entry name" value="BH3703-like domains"/>
    <property type="match status" value="1"/>
</dbReference>
<evidence type="ECO:0000313" key="3">
    <source>
        <dbReference type="Proteomes" id="UP000238288"/>
    </source>
</evidence>
<dbReference type="OrthoDB" id="6402136at2"/>
<evidence type="ECO:0000313" key="4">
    <source>
        <dbReference type="Proteomes" id="UP000615003"/>
    </source>
</evidence>
<keyword evidence="4" id="KW-1185">Reference proteome</keyword>
<dbReference type="InterPro" id="IPR006728">
    <property type="entry name" value="YezG-like"/>
</dbReference>
<evidence type="ECO:0000313" key="2">
    <source>
        <dbReference type="EMBL" id="SOU42734.1"/>
    </source>
</evidence>
<organism evidence="2 3">
    <name type="scientific">Pseudoalteromonas carrageenovora IAM 12662</name>
    <dbReference type="NCBI Taxonomy" id="1314868"/>
    <lineage>
        <taxon>Bacteria</taxon>
        <taxon>Pseudomonadati</taxon>
        <taxon>Pseudomonadota</taxon>
        <taxon>Gammaproteobacteria</taxon>
        <taxon>Alteromonadales</taxon>
        <taxon>Pseudoalteromonadaceae</taxon>
        <taxon>Pseudoalteromonas</taxon>
    </lineage>
</organism>
<accession>A0A2K4XEM4</accession>
<dbReference type="SUPFAM" id="SSF160424">
    <property type="entry name" value="BH3703-like"/>
    <property type="match status" value="1"/>
</dbReference>
<reference evidence="1 4" key="1">
    <citation type="submission" date="2015-06" db="EMBL/GenBank/DDBJ databases">
        <title>Genome sequence of Pseudoalteromonas carrageenovora.</title>
        <authorList>
            <person name="Xie B.-B."/>
            <person name="Rong J.-C."/>
            <person name="Qin Q.-L."/>
            <person name="Zhang Y.-Z."/>
        </authorList>
    </citation>
    <scope>NUCLEOTIDE SEQUENCE [LARGE SCALE GENOMIC DNA]</scope>
    <source>
        <strain evidence="1 4">IAM 12662</strain>
    </source>
</reference>
<dbReference type="Pfam" id="PF04634">
    <property type="entry name" value="YezG-like"/>
    <property type="match status" value="1"/>
</dbReference>
<dbReference type="AlphaFoldDB" id="A0A2K4XEM4"/>
<name>A0A2K4XEM4_PSEVC</name>
<gene>
    <name evidence="2" type="ORF">PCAR9_B0257</name>
    <name evidence="1" type="ORF">PCARR_b0313</name>
</gene>
<dbReference type="GeneID" id="93665444"/>
<sequence>MFKDIDEIYNYIGQSMFNVLPDEWSKAQNYVLLDNHALGIMSFINQYQVSNISSVYDFRFDNKDILNIITAYKELFEIMQKNENDVPWNKARFEMTSEGDFSIDFKYDEDFAWYKSLDIDSQEYDDLDIDVINQIKSWEGLPESYPRYWAKTLLVLPNIDSLTRADVSAFTLKHNNSALLKEHWQDKYSDNAMRLWEGVKQAYKNKAESIYSIEELIFVLNYDFAVMPYQNSEEDDLGFYKWIFIEISKLS</sequence>
<dbReference type="Proteomes" id="UP000238288">
    <property type="component" value="Chromosome PCAR9b"/>
</dbReference>